<dbReference type="Proteomes" id="UP000594975">
    <property type="component" value="Chromosome"/>
</dbReference>
<protein>
    <submittedName>
        <fullName evidence="4">SPOR domain-containing protein</fullName>
    </submittedName>
</protein>
<dbReference type="AlphaFoldDB" id="A0A147E2L7"/>
<reference evidence="1" key="2">
    <citation type="submission" date="2016-04" db="EMBL/GenBank/DDBJ databases">
        <authorList>
            <person name="Evans L.H."/>
            <person name="Alamgir A."/>
            <person name="Owens N."/>
            <person name="Weber N.D."/>
            <person name="Virtaneva K."/>
            <person name="Barbian K."/>
            <person name="Babar A."/>
            <person name="Rosenke K."/>
        </authorList>
    </citation>
    <scope>NUCLEOTIDE SEQUENCE [LARGE SCALE GENOMIC DNA]</scope>
    <source>
        <strain evidence="1">RUTW2-3</strain>
    </source>
</reference>
<evidence type="ECO:0000313" key="5">
    <source>
        <dbReference type="Proteomes" id="UP000053171"/>
    </source>
</evidence>
<evidence type="ECO:0000313" key="8">
    <source>
        <dbReference type="Proteomes" id="UP000594975"/>
    </source>
</evidence>
<reference evidence="5" key="1">
    <citation type="submission" date="2016-04" db="EMBL/GenBank/DDBJ databases">
        <authorList>
            <person name="Waterworth S."/>
            <person name="Matcher G."/>
        </authorList>
    </citation>
    <scope>NUCLEOTIDE SEQUENCE [LARGE SCALE GENOMIC DNA]</scope>
    <source>
        <strain evidence="5">RuSp02-3</strain>
    </source>
</reference>
<reference evidence="4 8" key="5">
    <citation type="submission" date="2020-12" db="EMBL/GenBank/DDBJ databases">
        <title>FDA dAtabase for Regulatory Grade micrObial Sequences (FDA-ARGOS): Supporting development and validation of Infectious Disease Dx tests.</title>
        <authorList>
            <person name="Sproer C."/>
            <person name="Gronow S."/>
            <person name="Severitt S."/>
            <person name="Schroder I."/>
            <person name="Tallon L."/>
            <person name="Sadzewicz L."/>
            <person name="Zhao X."/>
            <person name="Boylan J."/>
            <person name="Ott S."/>
            <person name="Bowen H."/>
            <person name="Vavikolanu K."/>
            <person name="Mehta A."/>
            <person name="Aluvathingal J."/>
            <person name="Nadendla S."/>
            <person name="Lowell S."/>
            <person name="Myers T."/>
            <person name="Yan Y."/>
            <person name="Sichtig H."/>
        </authorList>
    </citation>
    <scope>NUCLEOTIDE SEQUENCE [LARGE SCALE GENOMIC DNA]</scope>
    <source>
        <strain evidence="4 8">FDAARGOS_864</strain>
    </source>
</reference>
<dbReference type="PATRIC" id="fig|37923.10.peg.739"/>
<evidence type="ECO:0000313" key="4">
    <source>
        <dbReference type="EMBL" id="QPT53220.1"/>
    </source>
</evidence>
<sequence>MALNDAAELPEDQQYWFNTYTREVEHPASSDYRKLIGPYASYAEASRALEKAEQRNEAWDEADREWREG</sequence>
<dbReference type="KEGG" id="rkr:I6G21_08040"/>
<proteinExistence type="predicted"/>
<dbReference type="Proteomes" id="UP000179540">
    <property type="component" value="Unassembled WGS sequence"/>
</dbReference>
<reference evidence="1 5" key="3">
    <citation type="submission" date="2016-06" db="EMBL/GenBank/DDBJ databases">
        <title>Identification of putative biosynthetic pathways for the production of bioactive secondary metabolites by the marine actinomycete Kocuria kristinae RUTW2-3.</title>
        <authorList>
            <person name="Waterworth S.C."/>
            <person name="Walmsley T.A."/>
            <person name="Matongo T."/>
            <person name="Davies-Coleman M.T."/>
            <person name="Dorrington R.A."/>
        </authorList>
    </citation>
    <scope>NUCLEOTIDE SEQUENCE [LARGE SCALE GENOMIC DNA]</scope>
    <source>
        <strain evidence="5">RuSp02-3</strain>
        <strain evidence="1">RUTW2-3</strain>
        <strain evidence="2 6">RUTW4-5</strain>
    </source>
</reference>
<accession>A0A147E2L7</accession>
<dbReference type="RefSeq" id="WP_058731770.1">
    <property type="nucleotide sequence ID" value="NZ_CP065738.1"/>
</dbReference>
<evidence type="ECO:0000313" key="7">
    <source>
        <dbReference type="Proteomes" id="UP000179540"/>
    </source>
</evidence>
<evidence type="ECO:0000313" key="6">
    <source>
        <dbReference type="Proteomes" id="UP000092021"/>
    </source>
</evidence>
<dbReference type="EMBL" id="LJBJ02000027">
    <property type="protein sequence ID" value="OAX51253.1"/>
    <property type="molecule type" value="Genomic_DNA"/>
</dbReference>
<gene>
    <name evidence="2" type="ORF">A5N15_11830</name>
    <name evidence="1" type="ORF">AN277_0209825</name>
    <name evidence="3" type="ORF">BK826_00970</name>
    <name evidence="4" type="ORF">I6G21_08040</name>
</gene>
<evidence type="ECO:0000313" key="2">
    <source>
        <dbReference type="EMBL" id="OAX53250.1"/>
    </source>
</evidence>
<dbReference type="EMBL" id="MODZ01000001">
    <property type="protein sequence ID" value="OIJ37020.1"/>
    <property type="molecule type" value="Genomic_DNA"/>
</dbReference>
<dbReference type="OrthoDB" id="3268477at2"/>
<reference evidence="3 7" key="4">
    <citation type="submission" date="2016-10" db="EMBL/GenBank/DDBJ databases">
        <title>Draft genome sequence of strain LCT isolated from the Shenzhou X spacecraft of China.</title>
        <authorList>
            <person name="Huang B."/>
        </authorList>
    </citation>
    <scope>NUCLEOTIDE SEQUENCE [LARGE SCALE GENOMIC DNA]</scope>
    <source>
        <strain evidence="3 7">LCT-H5</strain>
    </source>
</reference>
<evidence type="ECO:0000313" key="1">
    <source>
        <dbReference type="EMBL" id="OAX51253.1"/>
    </source>
</evidence>
<dbReference type="EMBL" id="CP065738">
    <property type="protein sequence ID" value="QPT53220.1"/>
    <property type="molecule type" value="Genomic_DNA"/>
</dbReference>
<dbReference type="EMBL" id="LWGZ01001059">
    <property type="protein sequence ID" value="OAX53250.1"/>
    <property type="molecule type" value="Genomic_DNA"/>
</dbReference>
<dbReference type="Proteomes" id="UP000053171">
    <property type="component" value="Unassembled WGS sequence"/>
</dbReference>
<dbReference type="STRING" id="37923.BK826_00970"/>
<evidence type="ECO:0000313" key="3">
    <source>
        <dbReference type="EMBL" id="OIJ37020.1"/>
    </source>
</evidence>
<keyword evidence="5" id="KW-1185">Reference proteome</keyword>
<name>A0A147E2L7_9MICC</name>
<dbReference type="Proteomes" id="UP000092021">
    <property type="component" value="Unassembled WGS sequence"/>
</dbReference>
<dbReference type="GeneID" id="61263336"/>
<organism evidence="1 5">
    <name type="scientific">Rothia kristinae</name>
    <dbReference type="NCBI Taxonomy" id="37923"/>
    <lineage>
        <taxon>Bacteria</taxon>
        <taxon>Bacillati</taxon>
        <taxon>Actinomycetota</taxon>
        <taxon>Actinomycetes</taxon>
        <taxon>Micrococcales</taxon>
        <taxon>Micrococcaceae</taxon>
        <taxon>Rothia</taxon>
    </lineage>
</organism>